<dbReference type="GO" id="GO:0016989">
    <property type="term" value="F:sigma factor antagonist activity"/>
    <property type="evidence" value="ECO:0007669"/>
    <property type="project" value="TreeGrafter"/>
</dbReference>
<dbReference type="Gene3D" id="2.60.120.1440">
    <property type="match status" value="1"/>
</dbReference>
<evidence type="ECO:0000313" key="4">
    <source>
        <dbReference type="EMBL" id="OQP56308.1"/>
    </source>
</evidence>
<feature type="domain" description="FecR protein" evidence="2">
    <location>
        <begin position="105"/>
        <end position="198"/>
    </location>
</feature>
<gene>
    <name evidence="4" type="ORF">A4R26_25770</name>
</gene>
<keyword evidence="1" id="KW-1133">Transmembrane helix</keyword>
<dbReference type="STRING" id="550983.A4R26_25770"/>
<evidence type="ECO:0000256" key="1">
    <source>
        <dbReference type="SAM" id="Phobius"/>
    </source>
</evidence>
<organism evidence="4 5">
    <name type="scientific">Niastella populi</name>
    <dbReference type="NCBI Taxonomy" id="550983"/>
    <lineage>
        <taxon>Bacteria</taxon>
        <taxon>Pseudomonadati</taxon>
        <taxon>Bacteroidota</taxon>
        <taxon>Chitinophagia</taxon>
        <taxon>Chitinophagales</taxon>
        <taxon>Chitinophagaceae</taxon>
        <taxon>Niastella</taxon>
    </lineage>
</organism>
<keyword evidence="1" id="KW-0812">Transmembrane</keyword>
<comment type="caution">
    <text evidence="4">The sequence shown here is derived from an EMBL/GenBank/DDBJ whole genome shotgun (WGS) entry which is preliminary data.</text>
</comment>
<dbReference type="InterPro" id="IPR012373">
    <property type="entry name" value="Ferrdict_sens_TM"/>
</dbReference>
<dbReference type="Gene3D" id="3.55.50.30">
    <property type="match status" value="1"/>
</dbReference>
<sequence>MRNECTAEEAEQAMQFINGDPGILDELAPKAEWDMPATEIPQHIEESIRGHVSAATTRGKLAALWKPLAAAAAVMIFITGAYMLMPVKKEKAVVAGNIFAAPAFDRIVNGDNNVQEVLLADGSRLSLHPGSAVIYSTAKDKRDIYLTGKAVFNVAKNPNAPFTVYSGGITTTALGTVFMVDAGKTATNINVQLYEGKVVVRSVNAQLAIGDTYLFPGEQCNIDLALAQVKVTKIGEVMAGNDNRNYIAGTVKDNSAGELVLDFKKVPLTATFDRLEKIFGKEIVFNGNETGHELFTGHFDKSDSLSQILQIIAVMNGLQVEQQGDKFLLFNKAANTNTAPVKMHEQTVNETTPGLLPLPEKPAVIPPAVADSNLHTVQSDANGMRIADVPAGKDYRKVPLWLVFDQVAERNNVIIKYQKEEIRDLYFTGTIPNDNSSIEMLPVICRMNGLKLIKKKRGEYTVKLARQ</sequence>
<evidence type="ECO:0000259" key="2">
    <source>
        <dbReference type="Pfam" id="PF04773"/>
    </source>
</evidence>
<dbReference type="EMBL" id="LWBP01000200">
    <property type="protein sequence ID" value="OQP56308.1"/>
    <property type="molecule type" value="Genomic_DNA"/>
</dbReference>
<name>A0A1V9FD55_9BACT</name>
<accession>A0A1V9FD55</accession>
<evidence type="ECO:0008006" key="6">
    <source>
        <dbReference type="Google" id="ProtNLM"/>
    </source>
</evidence>
<dbReference type="Proteomes" id="UP000192276">
    <property type="component" value="Unassembled WGS sequence"/>
</dbReference>
<dbReference type="AlphaFoldDB" id="A0A1V9FD55"/>
<dbReference type="InterPro" id="IPR006860">
    <property type="entry name" value="FecR"/>
</dbReference>
<protein>
    <recommendedName>
        <fullName evidence="6">FecR protein domain-containing protein</fullName>
    </recommendedName>
</protein>
<feature type="transmembrane region" description="Helical" evidence="1">
    <location>
        <begin position="68"/>
        <end position="85"/>
    </location>
</feature>
<proteinExistence type="predicted"/>
<dbReference type="InterPro" id="IPR032508">
    <property type="entry name" value="FecR_C"/>
</dbReference>
<dbReference type="PANTHER" id="PTHR30273">
    <property type="entry name" value="PERIPLASMIC SIGNAL SENSOR AND SIGMA FACTOR ACTIVATOR FECR-RELATED"/>
    <property type="match status" value="1"/>
</dbReference>
<reference evidence="5" key="1">
    <citation type="submission" date="2016-04" db="EMBL/GenBank/DDBJ databases">
        <authorList>
            <person name="Chen L."/>
            <person name="Zhuang W."/>
            <person name="Wang G."/>
        </authorList>
    </citation>
    <scope>NUCLEOTIDE SEQUENCE [LARGE SCALE GENOMIC DNA]</scope>
    <source>
        <strain evidence="5">208</strain>
    </source>
</reference>
<dbReference type="PANTHER" id="PTHR30273:SF2">
    <property type="entry name" value="PROTEIN FECR"/>
    <property type="match status" value="1"/>
</dbReference>
<evidence type="ECO:0000259" key="3">
    <source>
        <dbReference type="Pfam" id="PF16344"/>
    </source>
</evidence>
<dbReference type="Pfam" id="PF04773">
    <property type="entry name" value="FecR"/>
    <property type="match status" value="1"/>
</dbReference>
<keyword evidence="1" id="KW-0472">Membrane</keyword>
<feature type="domain" description="Protein FecR C-terminal" evidence="3">
    <location>
        <begin position="261"/>
        <end position="327"/>
    </location>
</feature>
<dbReference type="Pfam" id="PF16344">
    <property type="entry name" value="FecR_C"/>
    <property type="match status" value="1"/>
</dbReference>
<evidence type="ECO:0000313" key="5">
    <source>
        <dbReference type="Proteomes" id="UP000192276"/>
    </source>
</evidence>
<keyword evidence="5" id="KW-1185">Reference proteome</keyword>